<organism evidence="1 2">
    <name type="scientific">Acinetobacter johnsonii</name>
    <dbReference type="NCBI Taxonomy" id="40214"/>
    <lineage>
        <taxon>Bacteria</taxon>
        <taxon>Pseudomonadati</taxon>
        <taxon>Pseudomonadota</taxon>
        <taxon>Gammaproteobacteria</taxon>
        <taxon>Moraxellales</taxon>
        <taxon>Moraxellaceae</taxon>
        <taxon>Acinetobacter</taxon>
    </lineage>
</organism>
<dbReference type="Proteomes" id="UP000321274">
    <property type="component" value="Unassembled WGS sequence"/>
</dbReference>
<gene>
    <name evidence="1" type="ORF">AJO04nite_00740</name>
</gene>
<dbReference type="InterPro" id="IPR010260">
    <property type="entry name" value="AlpA"/>
</dbReference>
<evidence type="ECO:0000313" key="1">
    <source>
        <dbReference type="EMBL" id="GEK42816.1"/>
    </source>
</evidence>
<evidence type="ECO:0008006" key="3">
    <source>
        <dbReference type="Google" id="ProtNLM"/>
    </source>
</evidence>
<accession>A0AAV3WB34</accession>
<dbReference type="SUPFAM" id="SSF46955">
    <property type="entry name" value="Putative DNA-binding domain"/>
    <property type="match status" value="1"/>
</dbReference>
<dbReference type="AlphaFoldDB" id="A0AAV3WB34"/>
<dbReference type="Gene3D" id="1.10.238.160">
    <property type="match status" value="1"/>
</dbReference>
<sequence>MNNPNPTYEQFLRSIDLVGNSKQRGLLGISKSTLWRWIQQNRFPAPSKLLGSNIAVWRMSEVQEWMKAQR</sequence>
<dbReference type="Pfam" id="PF05930">
    <property type="entry name" value="Phage_AlpA"/>
    <property type="match status" value="1"/>
</dbReference>
<reference evidence="1 2" key="1">
    <citation type="submission" date="2019-07" db="EMBL/GenBank/DDBJ databases">
        <title>Whole genome shotgun sequence of Acinetobacter johnsonii NBRC 102197.</title>
        <authorList>
            <person name="Hosoyama A."/>
            <person name="Uohara A."/>
            <person name="Ohji S."/>
            <person name="Ichikawa N."/>
        </authorList>
    </citation>
    <scope>NUCLEOTIDE SEQUENCE [LARGE SCALE GENOMIC DNA]</scope>
    <source>
        <strain evidence="1 2">NBRC 102197</strain>
    </source>
</reference>
<comment type="caution">
    <text evidence="1">The sequence shown here is derived from an EMBL/GenBank/DDBJ whole genome shotgun (WGS) entry which is preliminary data.</text>
</comment>
<dbReference type="EMBL" id="BJUJ01000001">
    <property type="protein sequence ID" value="GEK42816.1"/>
    <property type="molecule type" value="Genomic_DNA"/>
</dbReference>
<protein>
    <recommendedName>
        <fullName evidence="3">AlpA family phage regulatory protein</fullName>
    </recommendedName>
</protein>
<evidence type="ECO:0000313" key="2">
    <source>
        <dbReference type="Proteomes" id="UP000321274"/>
    </source>
</evidence>
<dbReference type="RefSeq" id="WP_114836353.1">
    <property type="nucleotide sequence ID" value="NZ_BJUJ01000001.1"/>
</dbReference>
<name>A0AAV3WB34_ACIJO</name>
<proteinExistence type="predicted"/>
<dbReference type="InterPro" id="IPR009061">
    <property type="entry name" value="DNA-bd_dom_put_sf"/>
</dbReference>